<name>A0A0A8YZT6_ARUDO</name>
<evidence type="ECO:0000313" key="1">
    <source>
        <dbReference type="EMBL" id="JAD30020.1"/>
    </source>
</evidence>
<sequence length="23" mass="2545">MFIIQSLFSKSNVLGYTCTACFA</sequence>
<accession>A0A0A8YZT6</accession>
<protein>
    <submittedName>
        <fullName evidence="1">Uncharacterized protein</fullName>
    </submittedName>
</protein>
<reference evidence="1" key="1">
    <citation type="submission" date="2014-09" db="EMBL/GenBank/DDBJ databases">
        <authorList>
            <person name="Magalhaes I.L.F."/>
            <person name="Oliveira U."/>
            <person name="Santos F.R."/>
            <person name="Vidigal T.H.D.A."/>
            <person name="Brescovit A.D."/>
            <person name="Santos A.J."/>
        </authorList>
    </citation>
    <scope>NUCLEOTIDE SEQUENCE</scope>
    <source>
        <tissue evidence="1">Shoot tissue taken approximately 20 cm above the soil surface</tissue>
    </source>
</reference>
<reference evidence="1" key="2">
    <citation type="journal article" date="2015" name="Data Brief">
        <title>Shoot transcriptome of the giant reed, Arundo donax.</title>
        <authorList>
            <person name="Barrero R.A."/>
            <person name="Guerrero F.D."/>
            <person name="Moolhuijzen P."/>
            <person name="Goolsby J.A."/>
            <person name="Tidwell J."/>
            <person name="Bellgard S.E."/>
            <person name="Bellgard M.I."/>
        </authorList>
    </citation>
    <scope>NUCLEOTIDE SEQUENCE</scope>
    <source>
        <tissue evidence="1">Shoot tissue taken approximately 20 cm above the soil surface</tissue>
    </source>
</reference>
<dbReference type="AlphaFoldDB" id="A0A0A8YZT6"/>
<dbReference type="EMBL" id="GBRH01267875">
    <property type="protein sequence ID" value="JAD30020.1"/>
    <property type="molecule type" value="Transcribed_RNA"/>
</dbReference>
<proteinExistence type="predicted"/>
<organism evidence="1">
    <name type="scientific">Arundo donax</name>
    <name type="common">Giant reed</name>
    <name type="synonym">Donax arundinaceus</name>
    <dbReference type="NCBI Taxonomy" id="35708"/>
    <lineage>
        <taxon>Eukaryota</taxon>
        <taxon>Viridiplantae</taxon>
        <taxon>Streptophyta</taxon>
        <taxon>Embryophyta</taxon>
        <taxon>Tracheophyta</taxon>
        <taxon>Spermatophyta</taxon>
        <taxon>Magnoliopsida</taxon>
        <taxon>Liliopsida</taxon>
        <taxon>Poales</taxon>
        <taxon>Poaceae</taxon>
        <taxon>PACMAD clade</taxon>
        <taxon>Arundinoideae</taxon>
        <taxon>Arundineae</taxon>
        <taxon>Arundo</taxon>
    </lineage>
</organism>